<evidence type="ECO:0000313" key="4">
    <source>
        <dbReference type="Proteomes" id="UP001153618"/>
    </source>
</evidence>
<dbReference type="AlphaFoldDB" id="A0A9W4I8A7"/>
<dbReference type="InterPro" id="IPR056884">
    <property type="entry name" value="NPHP3-like_N"/>
</dbReference>
<dbReference type="Gene3D" id="1.25.40.20">
    <property type="entry name" value="Ankyrin repeat-containing domain"/>
    <property type="match status" value="1"/>
</dbReference>
<feature type="domain" description="Nephrocystin 3-like N-terminal" evidence="2">
    <location>
        <begin position="227"/>
        <end position="382"/>
    </location>
</feature>
<sequence length="1096" mass="120140">MDEATNSRHHDRTTSIGKLLSVLNKFLSAGDVAVSFDPTHAALPWAAVRFVIVMATAHNELKGAILTAMAEVTSLLVRCDMYQILYMAPDPALRPLDDFLTKLRICIVHTYAAMQLFFAFVSYQQRSMKVFDVFKLEDAQAHMDKLSGSQRQLMQAADDCERSCNQSNRSDLKELLDLSSDIPIIRQQVDLVLERIDAREERELLEWISPIPYGTHHRVRVETRTPDTCDWLLEHKKFSEWIDHGSSAILWLRGLSTLSTVAISHFHDANCLSWNRENIPYLQSYRPRSSYVRQLSTAVGHTQQIRKGLKSVSDRTRLQGSHLGFEACKTQLAESVNEFSETVIILDALDECNQDSRWQLIHVIKDLVSNSNRPLKVFISSRPHDEDIRTQISGRDIEIQAIDNQSDIEKFINAEMDKPRRWGPIPADLRSKIVQVLCKHSQGMFQWASLQIKQVLGLSTRADIEIKLGKLPKTLEEAYRDIYGDISKSPRRKALVDRACKWVMSAFEPLTSNQLLSAIQIDVDGHSVSSDDQLNESELLDRCSNLLVIDSQAHVWRLSHLSVWEYFEANNHWGLLEVHSHAAKACLQLLIETLKSPVYESGMEILGHMHSIETPKKINIHEHLQSYVRYHWMIHVRTYELHIAEKAKKADPSLADVLKEFLGSPSRSSLQYRAWVSSLCDVSGIIWSSGFSRVACTTDISPGDVPIFVMCRFSFYILLQDCWDNAEITVSQTNDVGDTTLGLAAQGGCKPICEALIQRVTATHSVSPGNFYERALTSAAGGGYQEIVEILIENGADVNLSLPNDHYGSALAAAGLGGNMGIVMMLINNGADVNIPLSCGLYGSALAAAARLRENAEIIMMLIDNGADVNLPLSCGLYGSALAAAAGLRENAEIVNILINNGADVNHPSSCGPYGSALAAATGDGFSGNLEIVMILINNGADVNLPLSYGEYGSALAAAGGGSYGGNKATVVILINNGADVNLPLSCGKYGSALAAAAYKAGIRGNLEIVMILINNGADLNVPLSCGRYGSALAAAVCGGSSETVMFLIENGADVNLTLPGKKYRNALAAARAHGHEEIEKILVDNGATTDLSLTN</sequence>
<dbReference type="SMART" id="SM00248">
    <property type="entry name" value="ANK"/>
    <property type="match status" value="10"/>
</dbReference>
<organism evidence="3 4">
    <name type="scientific">Penicillium olsonii</name>
    <dbReference type="NCBI Taxonomy" id="99116"/>
    <lineage>
        <taxon>Eukaryota</taxon>
        <taxon>Fungi</taxon>
        <taxon>Dikarya</taxon>
        <taxon>Ascomycota</taxon>
        <taxon>Pezizomycotina</taxon>
        <taxon>Eurotiomycetes</taxon>
        <taxon>Eurotiomycetidae</taxon>
        <taxon>Eurotiales</taxon>
        <taxon>Aspergillaceae</taxon>
        <taxon>Penicillium</taxon>
    </lineage>
</organism>
<dbReference type="PANTHER" id="PTHR10039:SF15">
    <property type="entry name" value="NACHT DOMAIN-CONTAINING PROTEIN"/>
    <property type="match status" value="1"/>
</dbReference>
<protein>
    <recommendedName>
        <fullName evidence="2">Nephrocystin 3-like N-terminal domain-containing protein</fullName>
    </recommendedName>
</protein>
<dbReference type="SUPFAM" id="SSF48403">
    <property type="entry name" value="Ankyrin repeat"/>
    <property type="match status" value="1"/>
</dbReference>
<evidence type="ECO:0000313" key="3">
    <source>
        <dbReference type="EMBL" id="CAG8239231.1"/>
    </source>
</evidence>
<keyword evidence="4" id="KW-1185">Reference proteome</keyword>
<dbReference type="OrthoDB" id="7464126at2759"/>
<evidence type="ECO:0000259" key="2">
    <source>
        <dbReference type="Pfam" id="PF24883"/>
    </source>
</evidence>
<comment type="caution">
    <text evidence="3">The sequence shown here is derived from an EMBL/GenBank/DDBJ whole genome shotgun (WGS) entry which is preliminary data.</text>
</comment>
<dbReference type="InterPro" id="IPR036770">
    <property type="entry name" value="Ankyrin_rpt-contain_sf"/>
</dbReference>
<dbReference type="Pfam" id="PF24883">
    <property type="entry name" value="NPHP3_N"/>
    <property type="match status" value="1"/>
</dbReference>
<dbReference type="Proteomes" id="UP001153618">
    <property type="component" value="Unassembled WGS sequence"/>
</dbReference>
<dbReference type="Pfam" id="PF12796">
    <property type="entry name" value="Ank_2"/>
    <property type="match status" value="3"/>
</dbReference>
<reference evidence="3" key="1">
    <citation type="submission" date="2021-07" db="EMBL/GenBank/DDBJ databases">
        <authorList>
            <person name="Branca A.L. A."/>
        </authorList>
    </citation>
    <scope>NUCLEOTIDE SEQUENCE</scope>
</reference>
<keyword evidence="1" id="KW-0677">Repeat</keyword>
<name>A0A9W4I8A7_PENOL</name>
<dbReference type="EMBL" id="CAJVOS010000071">
    <property type="protein sequence ID" value="CAG8239231.1"/>
    <property type="molecule type" value="Genomic_DNA"/>
</dbReference>
<accession>A0A9W4I8A7</accession>
<dbReference type="InterPro" id="IPR002110">
    <property type="entry name" value="Ankyrin_rpt"/>
</dbReference>
<proteinExistence type="predicted"/>
<gene>
    <name evidence="3" type="ORF">POLS_LOCUS8500</name>
</gene>
<dbReference type="PANTHER" id="PTHR10039">
    <property type="entry name" value="AMELOGENIN"/>
    <property type="match status" value="1"/>
</dbReference>
<evidence type="ECO:0000256" key="1">
    <source>
        <dbReference type="ARBA" id="ARBA00022737"/>
    </source>
</evidence>